<proteinExistence type="predicted"/>
<gene>
    <name evidence="1" type="ORF">CKY39_10485</name>
</gene>
<organism evidence="1 2">
    <name type="scientific">Variovorax boronicumulans</name>
    <dbReference type="NCBI Taxonomy" id="436515"/>
    <lineage>
        <taxon>Bacteria</taxon>
        <taxon>Pseudomonadati</taxon>
        <taxon>Pseudomonadota</taxon>
        <taxon>Betaproteobacteria</taxon>
        <taxon>Burkholderiales</taxon>
        <taxon>Comamonadaceae</taxon>
        <taxon>Variovorax</taxon>
    </lineage>
</organism>
<evidence type="ECO:0000313" key="2">
    <source>
        <dbReference type="Proteomes" id="UP000217154"/>
    </source>
</evidence>
<evidence type="ECO:0000313" key="1">
    <source>
        <dbReference type="EMBL" id="ATA53596.1"/>
    </source>
</evidence>
<protein>
    <submittedName>
        <fullName evidence="1">Uncharacterized protein</fullName>
    </submittedName>
</protein>
<reference evidence="1 2" key="1">
    <citation type="submission" date="2017-09" db="EMBL/GenBank/DDBJ databases">
        <title>The diverse metabolic capabilities of V. boronicumulans make it an excellent choice for continued studies on novel biodegradation.</title>
        <authorList>
            <person name="Sun S."/>
        </authorList>
    </citation>
    <scope>NUCLEOTIDE SEQUENCE [LARGE SCALE GENOMIC DNA]</scope>
    <source>
        <strain evidence="1 2">J1</strain>
    </source>
</reference>
<sequence length="94" mass="10913">MRKPANPIVIAGHTLTDKQAWRHAFEDELREQCGGRIDKDWLIAISRTLLRHSPDEDPRRMARLTYPILMVDPEEIGEAEHAASARAMRRSRFH</sequence>
<name>A0A250DGX6_9BURK</name>
<accession>A0A250DGX6</accession>
<dbReference type="KEGG" id="vbo:CKY39_10485"/>
<dbReference type="Proteomes" id="UP000217154">
    <property type="component" value="Chromosome"/>
</dbReference>
<dbReference type="EMBL" id="CP023284">
    <property type="protein sequence ID" value="ATA53596.1"/>
    <property type="molecule type" value="Genomic_DNA"/>
</dbReference>
<dbReference type="AlphaFoldDB" id="A0A250DGX6"/>
<dbReference type="RefSeq" id="WP_095744397.1">
    <property type="nucleotide sequence ID" value="NZ_CP023284.1"/>
</dbReference>